<evidence type="ECO:0000256" key="8">
    <source>
        <dbReference type="ARBA" id="ARBA00049244"/>
    </source>
</evidence>
<dbReference type="InterPro" id="IPR008921">
    <property type="entry name" value="DNA_pol3_clamp-load_cplx_C"/>
</dbReference>
<dbReference type="SUPFAM" id="SSF52540">
    <property type="entry name" value="P-loop containing nucleoside triphosphate hydrolases"/>
    <property type="match status" value="1"/>
</dbReference>
<sequence length="335" mass="36888">MNLRPDQLASQLDKPLAPLWVLFGNEPLLVLEAGDAIRASARRQGFSERETLVVGQGFRWESLTMAAGNMSLFGGEKLVDLRIPTGKPGREGGDALQRYLAHLPAGVLTLITLPELDWQTRKTAWFKALGEHGIIIELNAPERERLPAWIAHRLAAQQQSADPEALSFIADHVEGNLLAAHQEIRKLGLLHPEGKLSLEQIQDAVLNVARYDIDKLRQAVLEGAPARCARLLEGLKGEGAAPPLILWALANETRSLASLRAGRDAGQPLAALFKSERIFDNKRQQALGRALERLSQSGLRAALMHAARIDRMIKGLVAGDVWDEFLQLALRLARR</sequence>
<feature type="domain" description="DNA polymerase III delta N-terminal" evidence="9">
    <location>
        <begin position="21"/>
        <end position="137"/>
    </location>
</feature>
<dbReference type="CDD" id="cd18138">
    <property type="entry name" value="HLD_clamp_pol_III_delta"/>
    <property type="match status" value="1"/>
</dbReference>
<evidence type="ECO:0000259" key="10">
    <source>
        <dbReference type="Pfam" id="PF14840"/>
    </source>
</evidence>
<dbReference type="Gene3D" id="1.10.8.60">
    <property type="match status" value="1"/>
</dbReference>
<keyword evidence="5" id="KW-0235">DNA replication</keyword>
<dbReference type="Proteomes" id="UP000244930">
    <property type="component" value="Chromosome"/>
</dbReference>
<evidence type="ECO:0000256" key="7">
    <source>
        <dbReference type="ARBA" id="ARBA00034754"/>
    </source>
</evidence>
<dbReference type="Pfam" id="PF14840">
    <property type="entry name" value="DNA_pol3_delt_C"/>
    <property type="match status" value="1"/>
</dbReference>
<evidence type="ECO:0000313" key="12">
    <source>
        <dbReference type="Proteomes" id="UP000244930"/>
    </source>
</evidence>
<organism evidence="11 12">
    <name type="scientific">Parazoarcus communis</name>
    <dbReference type="NCBI Taxonomy" id="41977"/>
    <lineage>
        <taxon>Bacteria</taxon>
        <taxon>Pseudomonadati</taxon>
        <taxon>Pseudomonadota</taxon>
        <taxon>Betaproteobacteria</taxon>
        <taxon>Rhodocyclales</taxon>
        <taxon>Zoogloeaceae</taxon>
        <taxon>Parazoarcus</taxon>
    </lineage>
</organism>
<dbReference type="RefSeq" id="WP_108950983.1">
    <property type="nucleotide sequence ID" value="NZ_CP022187.1"/>
</dbReference>
<dbReference type="Pfam" id="PF06144">
    <property type="entry name" value="DNA_pol3_delta"/>
    <property type="match status" value="1"/>
</dbReference>
<keyword evidence="6" id="KW-0239">DNA-directed DNA polymerase</keyword>
<dbReference type="PANTHER" id="PTHR34388:SF1">
    <property type="entry name" value="DNA POLYMERASE III SUBUNIT DELTA"/>
    <property type="match status" value="1"/>
</dbReference>
<evidence type="ECO:0000256" key="2">
    <source>
        <dbReference type="ARBA" id="ARBA00017703"/>
    </source>
</evidence>
<comment type="similarity">
    <text evidence="7">Belongs to the DNA polymerase HolA subunit family.</text>
</comment>
<dbReference type="GO" id="GO:0003887">
    <property type="term" value="F:DNA-directed DNA polymerase activity"/>
    <property type="evidence" value="ECO:0007669"/>
    <property type="project" value="UniProtKB-KW"/>
</dbReference>
<evidence type="ECO:0000256" key="3">
    <source>
        <dbReference type="ARBA" id="ARBA00022679"/>
    </source>
</evidence>
<keyword evidence="3" id="KW-0808">Transferase</keyword>
<dbReference type="Gene3D" id="1.20.272.10">
    <property type="match status" value="1"/>
</dbReference>
<evidence type="ECO:0000313" key="11">
    <source>
        <dbReference type="EMBL" id="AWI77285.1"/>
    </source>
</evidence>
<reference evidence="11 12" key="1">
    <citation type="submission" date="2017-06" db="EMBL/GenBank/DDBJ databases">
        <title>Azoarcus.</title>
        <authorList>
            <person name="Woo J.-H."/>
            <person name="Kim H.-S."/>
        </authorList>
    </citation>
    <scope>NUCLEOTIDE SEQUENCE [LARGE SCALE GENOMIC DNA]</scope>
    <source>
        <strain evidence="11 12">TSPY31</strain>
    </source>
</reference>
<evidence type="ECO:0000256" key="4">
    <source>
        <dbReference type="ARBA" id="ARBA00022695"/>
    </source>
</evidence>
<dbReference type="InterPro" id="IPR005790">
    <property type="entry name" value="DNA_polIII_delta"/>
</dbReference>
<dbReference type="InterPro" id="IPR010372">
    <property type="entry name" value="DNA_pol3_delta_N"/>
</dbReference>
<comment type="catalytic activity">
    <reaction evidence="8">
        <text>DNA(n) + a 2'-deoxyribonucleoside 5'-triphosphate = DNA(n+1) + diphosphate</text>
        <dbReference type="Rhea" id="RHEA:22508"/>
        <dbReference type="Rhea" id="RHEA-COMP:17339"/>
        <dbReference type="Rhea" id="RHEA-COMP:17340"/>
        <dbReference type="ChEBI" id="CHEBI:33019"/>
        <dbReference type="ChEBI" id="CHEBI:61560"/>
        <dbReference type="ChEBI" id="CHEBI:173112"/>
        <dbReference type="EC" id="2.7.7.7"/>
    </reaction>
</comment>
<dbReference type="InterPro" id="IPR027417">
    <property type="entry name" value="P-loop_NTPase"/>
</dbReference>
<dbReference type="PANTHER" id="PTHR34388">
    <property type="entry name" value="DNA POLYMERASE III SUBUNIT DELTA"/>
    <property type="match status" value="1"/>
</dbReference>
<evidence type="ECO:0000256" key="1">
    <source>
        <dbReference type="ARBA" id="ARBA00012417"/>
    </source>
</evidence>
<evidence type="ECO:0000256" key="6">
    <source>
        <dbReference type="ARBA" id="ARBA00022932"/>
    </source>
</evidence>
<keyword evidence="4" id="KW-0548">Nucleotidyltransferase</keyword>
<proteinExistence type="inferred from homology"/>
<dbReference type="KEGG" id="acom:CEW83_20290"/>
<evidence type="ECO:0000256" key="5">
    <source>
        <dbReference type="ARBA" id="ARBA00022705"/>
    </source>
</evidence>
<evidence type="ECO:0000259" key="9">
    <source>
        <dbReference type="Pfam" id="PF06144"/>
    </source>
</evidence>
<accession>A0A2U8GXV9</accession>
<dbReference type="SUPFAM" id="SSF48019">
    <property type="entry name" value="post-AAA+ oligomerization domain-like"/>
    <property type="match status" value="1"/>
</dbReference>
<dbReference type="Gene3D" id="3.40.50.300">
    <property type="entry name" value="P-loop containing nucleotide triphosphate hydrolases"/>
    <property type="match status" value="1"/>
</dbReference>
<dbReference type="EMBL" id="CP022187">
    <property type="protein sequence ID" value="AWI77285.1"/>
    <property type="molecule type" value="Genomic_DNA"/>
</dbReference>
<dbReference type="InterPro" id="IPR032780">
    <property type="entry name" value="DNA_pol3_delt_C"/>
</dbReference>
<dbReference type="NCBIfam" id="TIGR01128">
    <property type="entry name" value="holA"/>
    <property type="match status" value="1"/>
</dbReference>
<keyword evidence="12" id="KW-1185">Reference proteome</keyword>
<feature type="domain" description="DNA polymerase III subunit delta C-terminal" evidence="10">
    <location>
        <begin position="218"/>
        <end position="333"/>
    </location>
</feature>
<name>A0A2U8GXV9_9RHOO</name>
<dbReference type="GO" id="GO:0003677">
    <property type="term" value="F:DNA binding"/>
    <property type="evidence" value="ECO:0007669"/>
    <property type="project" value="InterPro"/>
</dbReference>
<dbReference type="AlphaFoldDB" id="A0A2U8GXV9"/>
<dbReference type="GO" id="GO:0006261">
    <property type="term" value="P:DNA-templated DNA replication"/>
    <property type="evidence" value="ECO:0007669"/>
    <property type="project" value="TreeGrafter"/>
</dbReference>
<dbReference type="GO" id="GO:0009360">
    <property type="term" value="C:DNA polymerase III complex"/>
    <property type="evidence" value="ECO:0007669"/>
    <property type="project" value="InterPro"/>
</dbReference>
<dbReference type="EC" id="2.7.7.7" evidence="1"/>
<gene>
    <name evidence="11" type="ORF">CEW83_20290</name>
</gene>
<protein>
    <recommendedName>
        <fullName evidence="2">DNA polymerase III subunit delta</fullName>
        <ecNumber evidence="1">2.7.7.7</ecNumber>
    </recommendedName>
</protein>